<dbReference type="SMART" id="SM00387">
    <property type="entry name" value="HATPase_c"/>
    <property type="match status" value="1"/>
</dbReference>
<dbReference type="Gene3D" id="3.30.565.10">
    <property type="entry name" value="Histidine kinase-like ATPase, C-terminal domain"/>
    <property type="match status" value="1"/>
</dbReference>
<gene>
    <name evidence="12" type="ORF">LCGC14_1469100</name>
</gene>
<dbReference type="Gene3D" id="1.10.287.130">
    <property type="match status" value="1"/>
</dbReference>
<keyword evidence="9" id="KW-0472">Membrane</keyword>
<evidence type="ECO:0000313" key="12">
    <source>
        <dbReference type="EMBL" id="KKM67640.1"/>
    </source>
</evidence>
<dbReference type="EMBL" id="LAZR01010312">
    <property type="protein sequence ID" value="KKM67640.1"/>
    <property type="molecule type" value="Genomic_DNA"/>
</dbReference>
<dbReference type="InterPro" id="IPR003660">
    <property type="entry name" value="HAMP_dom"/>
</dbReference>
<dbReference type="InterPro" id="IPR036890">
    <property type="entry name" value="HATPase_C_sf"/>
</dbReference>
<dbReference type="SUPFAM" id="SSF55874">
    <property type="entry name" value="ATPase domain of HSP90 chaperone/DNA topoisomerase II/histidine kinase"/>
    <property type="match status" value="1"/>
</dbReference>
<evidence type="ECO:0000259" key="10">
    <source>
        <dbReference type="PROSITE" id="PS50109"/>
    </source>
</evidence>
<comment type="caution">
    <text evidence="12">The sequence shown here is derived from an EMBL/GenBank/DDBJ whole genome shotgun (WGS) entry which is preliminary data.</text>
</comment>
<dbReference type="InterPro" id="IPR036097">
    <property type="entry name" value="HisK_dim/P_sf"/>
</dbReference>
<evidence type="ECO:0000256" key="4">
    <source>
        <dbReference type="ARBA" id="ARBA00022679"/>
    </source>
</evidence>
<evidence type="ECO:0000256" key="7">
    <source>
        <dbReference type="ARBA" id="ARBA00022989"/>
    </source>
</evidence>
<dbReference type="Pfam" id="PF00512">
    <property type="entry name" value="HisKA"/>
    <property type="match status" value="1"/>
</dbReference>
<evidence type="ECO:0000259" key="11">
    <source>
        <dbReference type="PROSITE" id="PS50885"/>
    </source>
</evidence>
<reference evidence="12" key="1">
    <citation type="journal article" date="2015" name="Nature">
        <title>Complex archaea that bridge the gap between prokaryotes and eukaryotes.</title>
        <authorList>
            <person name="Spang A."/>
            <person name="Saw J.H."/>
            <person name="Jorgensen S.L."/>
            <person name="Zaremba-Niedzwiedzka K."/>
            <person name="Martijn J."/>
            <person name="Lind A.E."/>
            <person name="van Eijk R."/>
            <person name="Schleper C."/>
            <person name="Guy L."/>
            <person name="Ettema T.J."/>
        </authorList>
    </citation>
    <scope>NUCLEOTIDE SEQUENCE</scope>
</reference>
<accession>A0A0F9LTA9</accession>
<dbReference type="PANTHER" id="PTHR45436">
    <property type="entry name" value="SENSOR HISTIDINE KINASE YKOH"/>
    <property type="match status" value="1"/>
</dbReference>
<protein>
    <recommendedName>
        <fullName evidence="2">histidine kinase</fullName>
        <ecNumber evidence="2">2.7.13.3</ecNumber>
    </recommendedName>
</protein>
<dbReference type="Pfam" id="PF02518">
    <property type="entry name" value="HATPase_c"/>
    <property type="match status" value="1"/>
</dbReference>
<keyword evidence="7 9" id="KW-1133">Transmembrane helix</keyword>
<dbReference type="SMART" id="SM00388">
    <property type="entry name" value="HisKA"/>
    <property type="match status" value="1"/>
</dbReference>
<dbReference type="CDD" id="cd00082">
    <property type="entry name" value="HisKA"/>
    <property type="match status" value="1"/>
</dbReference>
<dbReference type="InterPro" id="IPR005467">
    <property type="entry name" value="His_kinase_dom"/>
</dbReference>
<evidence type="ECO:0000256" key="1">
    <source>
        <dbReference type="ARBA" id="ARBA00000085"/>
    </source>
</evidence>
<evidence type="ECO:0000256" key="8">
    <source>
        <dbReference type="ARBA" id="ARBA00023012"/>
    </source>
</evidence>
<feature type="domain" description="HAMP" evidence="11">
    <location>
        <begin position="177"/>
        <end position="229"/>
    </location>
</feature>
<organism evidence="12">
    <name type="scientific">marine sediment metagenome</name>
    <dbReference type="NCBI Taxonomy" id="412755"/>
    <lineage>
        <taxon>unclassified sequences</taxon>
        <taxon>metagenomes</taxon>
        <taxon>ecological metagenomes</taxon>
    </lineage>
</organism>
<keyword evidence="3" id="KW-0597">Phosphoprotein</keyword>
<dbReference type="AlphaFoldDB" id="A0A0F9LTA9"/>
<evidence type="ECO:0000256" key="5">
    <source>
        <dbReference type="ARBA" id="ARBA00022692"/>
    </source>
</evidence>
<keyword evidence="5 9" id="KW-0812">Transmembrane</keyword>
<dbReference type="InterPro" id="IPR003594">
    <property type="entry name" value="HATPase_dom"/>
</dbReference>
<feature type="transmembrane region" description="Helical" evidence="9">
    <location>
        <begin position="12"/>
        <end position="34"/>
    </location>
</feature>
<dbReference type="InterPro" id="IPR003661">
    <property type="entry name" value="HisK_dim/P_dom"/>
</dbReference>
<dbReference type="GO" id="GO:0000155">
    <property type="term" value="F:phosphorelay sensor kinase activity"/>
    <property type="evidence" value="ECO:0007669"/>
    <property type="project" value="InterPro"/>
</dbReference>
<keyword evidence="6" id="KW-0418">Kinase</keyword>
<name>A0A0F9LTA9_9ZZZZ</name>
<keyword evidence="4" id="KW-0808">Transferase</keyword>
<dbReference type="InterPro" id="IPR050428">
    <property type="entry name" value="TCS_sensor_his_kinase"/>
</dbReference>
<dbReference type="PROSITE" id="PS50885">
    <property type="entry name" value="HAMP"/>
    <property type="match status" value="1"/>
</dbReference>
<feature type="transmembrane region" description="Helical" evidence="9">
    <location>
        <begin position="154"/>
        <end position="176"/>
    </location>
</feature>
<evidence type="ECO:0000256" key="3">
    <source>
        <dbReference type="ARBA" id="ARBA00022553"/>
    </source>
</evidence>
<proteinExistence type="predicted"/>
<comment type="catalytic activity">
    <reaction evidence="1">
        <text>ATP + protein L-histidine = ADP + protein N-phospho-L-histidine.</text>
        <dbReference type="EC" id="2.7.13.3"/>
    </reaction>
</comment>
<dbReference type="PROSITE" id="PS50109">
    <property type="entry name" value="HIS_KIN"/>
    <property type="match status" value="1"/>
</dbReference>
<dbReference type="PANTHER" id="PTHR45436:SF5">
    <property type="entry name" value="SENSOR HISTIDINE KINASE TRCS"/>
    <property type="match status" value="1"/>
</dbReference>
<dbReference type="SMART" id="SM00304">
    <property type="entry name" value="HAMP"/>
    <property type="match status" value="1"/>
</dbReference>
<evidence type="ECO:0000256" key="2">
    <source>
        <dbReference type="ARBA" id="ARBA00012438"/>
    </source>
</evidence>
<sequence>MKRFDTIAGRLALFVSLGFAAIWLLAVLATALVLKGEQEELLDLELRETASVLLPVLSRAYRGGAAEGFPARPEADTGDDPTETLIWILTDRSGATLMQSTEAAAIARPDGRPAEGFSETGTHVFYTTAPDPQGLSIRFGDPKAERFEAYRDSFLAFLVPMLAILPLGYLLVGWIARAALRPLDTLRAAIAARDHGRLDPIDAAGQPAELRAITATLNGFMTRLSRSLEGERAFATNAAHELRTPVAVALAQTQRLRAGMTGEAATRAARIEDALKRMGRLVARLLQLARADAGIGISETPADIARLLDLVIDDCSRDPDRAARLRLTRPDMPVLSPIDPDAFAIAAGNLIDNAFQHAPADTPIEIHLSRDGHLHVRNQGTAIPGDALAGLKQRFGRNGTKSGGFGLGLYITDTIARQTGGSLTVRSPIDGMTSGFEAELAFPGYVPASDP</sequence>
<evidence type="ECO:0000256" key="9">
    <source>
        <dbReference type="SAM" id="Phobius"/>
    </source>
</evidence>
<feature type="domain" description="Histidine kinase" evidence="10">
    <location>
        <begin position="237"/>
        <end position="446"/>
    </location>
</feature>
<keyword evidence="8" id="KW-0902">Two-component regulatory system</keyword>
<dbReference type="CDD" id="cd00075">
    <property type="entry name" value="HATPase"/>
    <property type="match status" value="1"/>
</dbReference>
<dbReference type="SUPFAM" id="SSF47384">
    <property type="entry name" value="Homodimeric domain of signal transducing histidine kinase"/>
    <property type="match status" value="1"/>
</dbReference>
<dbReference type="EC" id="2.7.13.3" evidence="2"/>
<evidence type="ECO:0000256" key="6">
    <source>
        <dbReference type="ARBA" id="ARBA00022777"/>
    </source>
</evidence>
<dbReference type="GO" id="GO:0005886">
    <property type="term" value="C:plasma membrane"/>
    <property type="evidence" value="ECO:0007669"/>
    <property type="project" value="TreeGrafter"/>
</dbReference>
<dbReference type="Pfam" id="PF00672">
    <property type="entry name" value="HAMP"/>
    <property type="match status" value="1"/>
</dbReference>